<dbReference type="InterPro" id="IPR036420">
    <property type="entry name" value="BRCT_dom_sf"/>
</dbReference>
<feature type="compositionally biased region" description="Polar residues" evidence="1">
    <location>
        <begin position="118"/>
        <end position="134"/>
    </location>
</feature>
<sequence length="280" mass="29620">APSHASKPSRPKKLDATPAAQPTRTFVDIYNSTSTGHQVADNPLSRSTAWRDSRSRKLSAQFSAGQSGGERLYDTVGAGSENFGNDGRKPNGGWQKGASGLRAQGQRSILEAMGAKSSKASVTSTPATKQSNATPLEAPSIDANLELDASLATSENSQPKKKKQIFDDLCIYINGSTAPLISDHKLKRLLAEHGARMSIALGRRSITHVILGTNCRQGGVGGGLAGGKIQKEVTRVGGKGIKFVGPEWVIESIKAGKRLPEARFSNLKLASKGQQSVYDV</sequence>
<feature type="compositionally biased region" description="Polar residues" evidence="1">
    <location>
        <begin position="20"/>
        <end position="37"/>
    </location>
</feature>
<feature type="non-terminal residue" evidence="3">
    <location>
        <position position="280"/>
    </location>
</feature>
<name>A0A9P4MC83_9PEZI</name>
<dbReference type="Pfam" id="PF16589">
    <property type="entry name" value="BRCT_2"/>
    <property type="match status" value="1"/>
</dbReference>
<comment type="caution">
    <text evidence="3">The sequence shown here is derived from an EMBL/GenBank/DDBJ whole genome shotgun (WGS) entry which is preliminary data.</text>
</comment>
<organism evidence="3 4">
    <name type="scientific">Rhizodiscina lignyota</name>
    <dbReference type="NCBI Taxonomy" id="1504668"/>
    <lineage>
        <taxon>Eukaryota</taxon>
        <taxon>Fungi</taxon>
        <taxon>Dikarya</taxon>
        <taxon>Ascomycota</taxon>
        <taxon>Pezizomycotina</taxon>
        <taxon>Dothideomycetes</taxon>
        <taxon>Pleosporomycetidae</taxon>
        <taxon>Aulographales</taxon>
        <taxon>Rhizodiscinaceae</taxon>
        <taxon>Rhizodiscina</taxon>
    </lineage>
</organism>
<dbReference type="PANTHER" id="PTHR45990">
    <property type="entry name" value="DNA REPAIR PROTEIN REV1"/>
    <property type="match status" value="1"/>
</dbReference>
<dbReference type="PANTHER" id="PTHR45990:SF1">
    <property type="entry name" value="DNA REPAIR PROTEIN REV1"/>
    <property type="match status" value="1"/>
</dbReference>
<evidence type="ECO:0000256" key="1">
    <source>
        <dbReference type="SAM" id="MobiDB-lite"/>
    </source>
</evidence>
<accession>A0A9P4MC83</accession>
<protein>
    <recommendedName>
        <fullName evidence="2">BRCT domain-containing protein</fullName>
    </recommendedName>
</protein>
<dbReference type="InterPro" id="IPR001357">
    <property type="entry name" value="BRCT_dom"/>
</dbReference>
<dbReference type="GO" id="GO:0003887">
    <property type="term" value="F:DNA-directed DNA polymerase activity"/>
    <property type="evidence" value="ECO:0007669"/>
    <property type="project" value="TreeGrafter"/>
</dbReference>
<dbReference type="SUPFAM" id="SSF52113">
    <property type="entry name" value="BRCT domain"/>
    <property type="match status" value="1"/>
</dbReference>
<dbReference type="EMBL" id="ML978123">
    <property type="protein sequence ID" value="KAF2102177.1"/>
    <property type="molecule type" value="Genomic_DNA"/>
</dbReference>
<dbReference type="GO" id="GO:0042276">
    <property type="term" value="P:error-prone translesion synthesis"/>
    <property type="evidence" value="ECO:0007669"/>
    <property type="project" value="TreeGrafter"/>
</dbReference>
<proteinExistence type="predicted"/>
<dbReference type="Proteomes" id="UP000799772">
    <property type="component" value="Unassembled WGS sequence"/>
</dbReference>
<feature type="region of interest" description="Disordered" evidence="1">
    <location>
        <begin position="1"/>
        <end position="139"/>
    </location>
</feature>
<gene>
    <name evidence="3" type="ORF">NA57DRAFT_17540</name>
</gene>
<dbReference type="OrthoDB" id="427711at2759"/>
<evidence type="ECO:0000259" key="2">
    <source>
        <dbReference type="PROSITE" id="PS50172"/>
    </source>
</evidence>
<evidence type="ECO:0000313" key="3">
    <source>
        <dbReference type="EMBL" id="KAF2102177.1"/>
    </source>
</evidence>
<dbReference type="GO" id="GO:0017125">
    <property type="term" value="F:deoxycytidyl transferase activity"/>
    <property type="evidence" value="ECO:0007669"/>
    <property type="project" value="TreeGrafter"/>
</dbReference>
<dbReference type="Gene3D" id="3.40.50.10190">
    <property type="entry name" value="BRCT domain"/>
    <property type="match status" value="1"/>
</dbReference>
<feature type="non-terminal residue" evidence="3">
    <location>
        <position position="1"/>
    </location>
</feature>
<dbReference type="GO" id="GO:0070987">
    <property type="term" value="P:error-free translesion synthesis"/>
    <property type="evidence" value="ECO:0007669"/>
    <property type="project" value="TreeGrafter"/>
</dbReference>
<reference evidence="3" key="1">
    <citation type="journal article" date="2020" name="Stud. Mycol.">
        <title>101 Dothideomycetes genomes: a test case for predicting lifestyles and emergence of pathogens.</title>
        <authorList>
            <person name="Haridas S."/>
            <person name="Albert R."/>
            <person name="Binder M."/>
            <person name="Bloem J."/>
            <person name="Labutti K."/>
            <person name="Salamov A."/>
            <person name="Andreopoulos B."/>
            <person name="Baker S."/>
            <person name="Barry K."/>
            <person name="Bills G."/>
            <person name="Bluhm B."/>
            <person name="Cannon C."/>
            <person name="Castanera R."/>
            <person name="Culley D."/>
            <person name="Daum C."/>
            <person name="Ezra D."/>
            <person name="Gonzalez J."/>
            <person name="Henrissat B."/>
            <person name="Kuo A."/>
            <person name="Liang C."/>
            <person name="Lipzen A."/>
            <person name="Lutzoni F."/>
            <person name="Magnuson J."/>
            <person name="Mondo S."/>
            <person name="Nolan M."/>
            <person name="Ohm R."/>
            <person name="Pangilinan J."/>
            <person name="Park H.-J."/>
            <person name="Ramirez L."/>
            <person name="Alfaro M."/>
            <person name="Sun H."/>
            <person name="Tritt A."/>
            <person name="Yoshinaga Y."/>
            <person name="Zwiers L.-H."/>
            <person name="Turgeon B."/>
            <person name="Goodwin S."/>
            <person name="Spatafora J."/>
            <person name="Crous P."/>
            <person name="Grigoriev I."/>
        </authorList>
    </citation>
    <scope>NUCLEOTIDE SEQUENCE</scope>
    <source>
        <strain evidence="3">CBS 133067</strain>
    </source>
</reference>
<dbReference type="AlphaFoldDB" id="A0A9P4MC83"/>
<dbReference type="GO" id="GO:0005634">
    <property type="term" value="C:nucleus"/>
    <property type="evidence" value="ECO:0007669"/>
    <property type="project" value="TreeGrafter"/>
</dbReference>
<evidence type="ECO:0000313" key="4">
    <source>
        <dbReference type="Proteomes" id="UP000799772"/>
    </source>
</evidence>
<feature type="domain" description="BRCT" evidence="2">
    <location>
        <begin position="161"/>
        <end position="266"/>
    </location>
</feature>
<keyword evidence="4" id="KW-1185">Reference proteome</keyword>
<dbReference type="PROSITE" id="PS50172">
    <property type="entry name" value="BRCT"/>
    <property type="match status" value="1"/>
</dbReference>